<protein>
    <submittedName>
        <fullName evidence="1">Uncharacterized protein</fullName>
    </submittedName>
</protein>
<sequence>MEEPTAYRISQRLGISYHISPSCATVSTATSSGYFTFFSNGLKMPQESCGGPASDNLRSPSAPS</sequence>
<proteinExistence type="predicted"/>
<reference evidence="1" key="1">
    <citation type="journal article" date="2021" name="Proc. Natl. Acad. Sci. U.S.A.">
        <title>A Catalog of Tens of Thousands of Viruses from Human Metagenomes Reveals Hidden Associations with Chronic Diseases.</title>
        <authorList>
            <person name="Tisza M.J."/>
            <person name="Buck C.B."/>
        </authorList>
    </citation>
    <scope>NUCLEOTIDE SEQUENCE</scope>
    <source>
        <strain evidence="1">Ctxi06</strain>
    </source>
</reference>
<dbReference type="EMBL" id="BK015798">
    <property type="protein sequence ID" value="DAE25492.1"/>
    <property type="molecule type" value="Genomic_DNA"/>
</dbReference>
<accession>A0A8S5R3H8</accession>
<organism evidence="1">
    <name type="scientific">Myoviridae sp. ctxi06</name>
    <dbReference type="NCBI Taxonomy" id="2826713"/>
    <lineage>
        <taxon>Viruses</taxon>
        <taxon>Duplodnaviria</taxon>
        <taxon>Heunggongvirae</taxon>
        <taxon>Uroviricota</taxon>
        <taxon>Caudoviricetes</taxon>
    </lineage>
</organism>
<name>A0A8S5R3H8_9CAUD</name>
<evidence type="ECO:0000313" key="1">
    <source>
        <dbReference type="EMBL" id="DAE25492.1"/>
    </source>
</evidence>